<evidence type="ECO:0000256" key="3">
    <source>
        <dbReference type="PROSITE-ProRule" id="PRU00339"/>
    </source>
</evidence>
<evidence type="ECO:0000256" key="1">
    <source>
        <dbReference type="ARBA" id="ARBA00022737"/>
    </source>
</evidence>
<dbReference type="PANTHER" id="PTHR45586">
    <property type="entry name" value="TPR REPEAT-CONTAINING PROTEIN PA4667"/>
    <property type="match status" value="1"/>
</dbReference>
<dbReference type="PROSITE" id="PS50293">
    <property type="entry name" value="TPR_REGION"/>
    <property type="match status" value="1"/>
</dbReference>
<dbReference type="RefSeq" id="WP_101358589.1">
    <property type="nucleotide sequence ID" value="NZ_NKXO01000018.1"/>
</dbReference>
<dbReference type="Pfam" id="PF07719">
    <property type="entry name" value="TPR_2"/>
    <property type="match status" value="1"/>
</dbReference>
<dbReference type="SMART" id="SM00671">
    <property type="entry name" value="SEL1"/>
    <property type="match status" value="2"/>
</dbReference>
<evidence type="ECO:0000313" key="4">
    <source>
        <dbReference type="EMBL" id="PKQ69648.1"/>
    </source>
</evidence>
<dbReference type="SMART" id="SM00028">
    <property type="entry name" value="TPR"/>
    <property type="match status" value="2"/>
</dbReference>
<evidence type="ECO:0000313" key="5">
    <source>
        <dbReference type="Proteomes" id="UP000233387"/>
    </source>
</evidence>
<keyword evidence="2 3" id="KW-0802">TPR repeat</keyword>
<dbReference type="SUPFAM" id="SSF48452">
    <property type="entry name" value="TPR-like"/>
    <property type="match status" value="1"/>
</dbReference>
<dbReference type="PANTHER" id="PTHR45586:SF1">
    <property type="entry name" value="LIPOPOLYSACCHARIDE ASSEMBLY PROTEIN B"/>
    <property type="match status" value="1"/>
</dbReference>
<evidence type="ECO:0000256" key="2">
    <source>
        <dbReference type="ARBA" id="ARBA00022803"/>
    </source>
</evidence>
<accession>A0A2N3IHC4</accession>
<dbReference type="OrthoDB" id="791132at2"/>
<dbReference type="InterPro" id="IPR006597">
    <property type="entry name" value="Sel1-like"/>
</dbReference>
<keyword evidence="5" id="KW-1185">Reference proteome</keyword>
<protein>
    <submittedName>
        <fullName evidence="4">TPR repeat</fullName>
    </submittedName>
</protein>
<dbReference type="InterPro" id="IPR019734">
    <property type="entry name" value="TPR_rpt"/>
</dbReference>
<proteinExistence type="predicted"/>
<dbReference type="InterPro" id="IPR051012">
    <property type="entry name" value="CellSynth/LPSAsmb/PSIAsmb"/>
</dbReference>
<organism evidence="4 5">
    <name type="scientific">Raineya orbicola</name>
    <dbReference type="NCBI Taxonomy" id="2016530"/>
    <lineage>
        <taxon>Bacteria</taxon>
        <taxon>Pseudomonadati</taxon>
        <taxon>Bacteroidota</taxon>
        <taxon>Cytophagia</taxon>
        <taxon>Cytophagales</taxon>
        <taxon>Raineyaceae</taxon>
        <taxon>Raineya</taxon>
    </lineage>
</organism>
<dbReference type="PROSITE" id="PS50005">
    <property type="entry name" value="TPR"/>
    <property type="match status" value="1"/>
</dbReference>
<dbReference type="AlphaFoldDB" id="A0A2N3IHC4"/>
<dbReference type="InterPro" id="IPR011990">
    <property type="entry name" value="TPR-like_helical_dom_sf"/>
</dbReference>
<reference evidence="4 5" key="1">
    <citation type="submission" date="2017-06" db="EMBL/GenBank/DDBJ databases">
        <title>Raineya orbicola gen. nov., sp. nov. a slightly thermophilic bacterium of the phylum Bacteroidetes and the description of Raineyaceae fam. nov.</title>
        <authorList>
            <person name="Albuquerque L."/>
            <person name="Polonia A.R.M."/>
            <person name="Barroso C."/>
            <person name="Froufe H.J.C."/>
            <person name="Lage O."/>
            <person name="Lobo-Da-Cunha A."/>
            <person name="Egas C."/>
            <person name="Da Costa M.S."/>
        </authorList>
    </citation>
    <scope>NUCLEOTIDE SEQUENCE [LARGE SCALE GENOMIC DNA]</scope>
    <source>
        <strain evidence="4 5">SPSPC-11</strain>
    </source>
</reference>
<feature type="repeat" description="TPR" evidence="3">
    <location>
        <begin position="114"/>
        <end position="147"/>
    </location>
</feature>
<dbReference type="Gene3D" id="1.25.40.10">
    <property type="entry name" value="Tetratricopeptide repeat domain"/>
    <property type="match status" value="1"/>
</dbReference>
<dbReference type="InterPro" id="IPR013105">
    <property type="entry name" value="TPR_2"/>
</dbReference>
<dbReference type="Proteomes" id="UP000233387">
    <property type="component" value="Unassembled WGS sequence"/>
</dbReference>
<dbReference type="EMBL" id="NKXO01000018">
    <property type="protein sequence ID" value="PKQ69648.1"/>
    <property type="molecule type" value="Genomic_DNA"/>
</dbReference>
<keyword evidence="1" id="KW-0677">Repeat</keyword>
<gene>
    <name evidence="4" type="ORF">Rain11_1320</name>
</gene>
<dbReference type="Pfam" id="PF13432">
    <property type="entry name" value="TPR_16"/>
    <property type="match status" value="1"/>
</dbReference>
<comment type="caution">
    <text evidence="4">The sequence shown here is derived from an EMBL/GenBank/DDBJ whole genome shotgun (WGS) entry which is preliminary data.</text>
</comment>
<name>A0A2N3IHC4_9BACT</name>
<sequence>MSNYYENAELDNMFFEADELIKQNRIGDAISKLQEIIQLNPAYGRAYNHLGWIYETKMKDYLKAEEYYKKSLENSPEYLPAYINYAICLSTMNKFEELKVHLEKAMQQPGIAMNQIYNEYAIMYEILGDYDKAIEHYQKAINLSLNHNDIQIYQESISRCNLKRGR</sequence>